<sequence>MHCNELVVEVQGIKYNFAALLFLDKGKNEICMYREELCVHEMLHKWSITTGERVYETLLQ</sequence>
<organism evidence="1">
    <name type="scientific">Rhizophora mucronata</name>
    <name type="common">Asiatic mangrove</name>
    <dbReference type="NCBI Taxonomy" id="61149"/>
    <lineage>
        <taxon>Eukaryota</taxon>
        <taxon>Viridiplantae</taxon>
        <taxon>Streptophyta</taxon>
        <taxon>Embryophyta</taxon>
        <taxon>Tracheophyta</taxon>
        <taxon>Spermatophyta</taxon>
        <taxon>Magnoliopsida</taxon>
        <taxon>eudicotyledons</taxon>
        <taxon>Gunneridae</taxon>
        <taxon>Pentapetalae</taxon>
        <taxon>rosids</taxon>
        <taxon>fabids</taxon>
        <taxon>Malpighiales</taxon>
        <taxon>Rhizophoraceae</taxon>
        <taxon>Rhizophora</taxon>
    </lineage>
</organism>
<proteinExistence type="predicted"/>
<protein>
    <submittedName>
        <fullName evidence="1">Uncharacterized protein</fullName>
    </submittedName>
</protein>
<dbReference type="EMBL" id="GGEC01039928">
    <property type="protein sequence ID" value="MBX20412.1"/>
    <property type="molecule type" value="Transcribed_RNA"/>
</dbReference>
<reference evidence="1" key="1">
    <citation type="submission" date="2018-02" db="EMBL/GenBank/DDBJ databases">
        <title>Rhizophora mucronata_Transcriptome.</title>
        <authorList>
            <person name="Meera S.P."/>
            <person name="Sreeshan A."/>
            <person name="Augustine A."/>
        </authorList>
    </citation>
    <scope>NUCLEOTIDE SEQUENCE</scope>
    <source>
        <tissue evidence="1">Leaf</tissue>
    </source>
</reference>
<evidence type="ECO:0000313" key="1">
    <source>
        <dbReference type="EMBL" id="MBX20412.1"/>
    </source>
</evidence>
<accession>A0A2P2LR11</accession>
<dbReference type="AlphaFoldDB" id="A0A2P2LR11"/>
<name>A0A2P2LR11_RHIMU</name>